<dbReference type="SUPFAM" id="SSF51735">
    <property type="entry name" value="NAD(P)-binding Rossmann-fold domains"/>
    <property type="match status" value="1"/>
</dbReference>
<keyword evidence="5" id="KW-1185">Reference proteome</keyword>
<keyword evidence="2" id="KW-0560">Oxidoreductase</keyword>
<dbReference type="AlphaFoldDB" id="A0A4Q9VK76"/>
<feature type="domain" description="Ketoreductase" evidence="3">
    <location>
        <begin position="4"/>
        <end position="188"/>
    </location>
</feature>
<dbReference type="Proteomes" id="UP000292781">
    <property type="component" value="Unassembled WGS sequence"/>
</dbReference>
<evidence type="ECO:0000313" key="5">
    <source>
        <dbReference type="Proteomes" id="UP000292781"/>
    </source>
</evidence>
<dbReference type="Pfam" id="PF13561">
    <property type="entry name" value="adh_short_C2"/>
    <property type="match status" value="1"/>
</dbReference>
<comment type="similarity">
    <text evidence="1">Belongs to the short-chain dehydrogenases/reductases (SDR) family.</text>
</comment>
<dbReference type="EMBL" id="SJFN01000025">
    <property type="protein sequence ID" value="TBW35539.1"/>
    <property type="molecule type" value="Genomic_DNA"/>
</dbReference>
<gene>
    <name evidence="4" type="ORF">EYW49_15770</name>
</gene>
<dbReference type="PRINTS" id="PR00081">
    <property type="entry name" value="GDHRDH"/>
</dbReference>
<dbReference type="InterPro" id="IPR036291">
    <property type="entry name" value="NAD(P)-bd_dom_sf"/>
</dbReference>
<dbReference type="PANTHER" id="PTHR43477">
    <property type="entry name" value="DIHYDROANTICAPSIN 7-DEHYDROGENASE"/>
    <property type="match status" value="1"/>
</dbReference>
<accession>A0A4Q9VK76</accession>
<evidence type="ECO:0000313" key="4">
    <source>
        <dbReference type="EMBL" id="TBW35539.1"/>
    </source>
</evidence>
<organism evidence="4 5">
    <name type="scientific">Siculibacillus lacustris</name>
    <dbReference type="NCBI Taxonomy" id="1549641"/>
    <lineage>
        <taxon>Bacteria</taxon>
        <taxon>Pseudomonadati</taxon>
        <taxon>Pseudomonadota</taxon>
        <taxon>Alphaproteobacteria</taxon>
        <taxon>Hyphomicrobiales</taxon>
        <taxon>Ancalomicrobiaceae</taxon>
        <taxon>Siculibacillus</taxon>
    </lineage>
</organism>
<proteinExistence type="inferred from homology"/>
<reference evidence="4 5" key="1">
    <citation type="submission" date="2019-02" db="EMBL/GenBank/DDBJ databases">
        <title>Siculibacillus lacustris gen. nov., sp. nov., a new rosette-forming bacterium isolated from a freshwater crater lake (Lake St. Ana, Romania).</title>
        <authorList>
            <person name="Felfoldi T."/>
            <person name="Marton Z."/>
            <person name="Szabo A."/>
            <person name="Mentes A."/>
            <person name="Boka K."/>
            <person name="Marialigeti K."/>
            <person name="Mathe I."/>
            <person name="Koncz M."/>
            <person name="Schumann P."/>
            <person name="Toth E."/>
        </authorList>
    </citation>
    <scope>NUCLEOTIDE SEQUENCE [LARGE SCALE GENOMIC DNA]</scope>
    <source>
        <strain evidence="4 5">SA-279</strain>
    </source>
</reference>
<dbReference type="InterPro" id="IPR057326">
    <property type="entry name" value="KR_dom"/>
</dbReference>
<dbReference type="InterPro" id="IPR051122">
    <property type="entry name" value="SDR_DHRS6-like"/>
</dbReference>
<dbReference type="SMART" id="SM00822">
    <property type="entry name" value="PKS_KR"/>
    <property type="match status" value="1"/>
</dbReference>
<comment type="caution">
    <text evidence="4">The sequence shown here is derived from an EMBL/GenBank/DDBJ whole genome shotgun (WGS) entry which is preliminary data.</text>
</comment>
<dbReference type="RefSeq" id="WP_131310640.1">
    <property type="nucleotide sequence ID" value="NZ_SJFN01000025.1"/>
</dbReference>
<dbReference type="Gene3D" id="3.40.50.720">
    <property type="entry name" value="NAD(P)-binding Rossmann-like Domain"/>
    <property type="match status" value="1"/>
</dbReference>
<evidence type="ECO:0000259" key="3">
    <source>
        <dbReference type="SMART" id="SM00822"/>
    </source>
</evidence>
<dbReference type="GO" id="GO:0016491">
    <property type="term" value="F:oxidoreductase activity"/>
    <property type="evidence" value="ECO:0007669"/>
    <property type="project" value="UniProtKB-KW"/>
</dbReference>
<protein>
    <submittedName>
        <fullName evidence="4">SDR family oxidoreductase</fullName>
    </submittedName>
</protein>
<dbReference type="PANTHER" id="PTHR43477:SF1">
    <property type="entry name" value="DIHYDROANTICAPSIN 7-DEHYDROGENASE"/>
    <property type="match status" value="1"/>
</dbReference>
<dbReference type="FunFam" id="3.40.50.720:FF:000084">
    <property type="entry name" value="Short-chain dehydrogenase reductase"/>
    <property type="match status" value="1"/>
</dbReference>
<name>A0A4Q9VK76_9HYPH</name>
<dbReference type="InterPro" id="IPR002347">
    <property type="entry name" value="SDR_fam"/>
</dbReference>
<sequence>MNGKNVLVTGGASGLGRSVCLLLAEAGAGVVVADIDAVAGRAVAAEISAAGGRATSLVGDITLRASAYALFQSAVADVGAIHGLVNCAGIYPRRPILEIGDADWDASFAVNVRGLSHMTSAAVEHMRAIGGGRIVNVSSIDAFKAHPANAHYAAMKAAVVSLTKSFGEAFAADGILVNGVAPAAIATEKAKAAGFLGEFAAKTPIGRAADPSDVAEVILFLVSERNRYMVGETIAISGGYFIP</sequence>
<dbReference type="CDD" id="cd05233">
    <property type="entry name" value="SDR_c"/>
    <property type="match status" value="1"/>
</dbReference>
<dbReference type="OrthoDB" id="8280747at2"/>
<evidence type="ECO:0000256" key="1">
    <source>
        <dbReference type="ARBA" id="ARBA00006484"/>
    </source>
</evidence>
<evidence type="ECO:0000256" key="2">
    <source>
        <dbReference type="ARBA" id="ARBA00023002"/>
    </source>
</evidence>
<dbReference type="PRINTS" id="PR00080">
    <property type="entry name" value="SDRFAMILY"/>
</dbReference>